<reference evidence="1" key="1">
    <citation type="submission" date="2022-04" db="EMBL/GenBank/DDBJ databases">
        <title>A functionally conserved STORR gene fusion in Papaver species that diverged 16.8 million years ago.</title>
        <authorList>
            <person name="Catania T."/>
        </authorList>
    </citation>
    <scope>NUCLEOTIDE SEQUENCE</scope>
    <source>
        <strain evidence="1">S-188037</strain>
    </source>
</reference>
<dbReference type="InterPro" id="IPR036758">
    <property type="entry name" value="At5g01610-like"/>
</dbReference>
<dbReference type="PANTHER" id="PTHR31676:SF10">
    <property type="entry name" value="EXPRESSED PROTEIN"/>
    <property type="match status" value="1"/>
</dbReference>
<evidence type="ECO:0000313" key="1">
    <source>
        <dbReference type="EMBL" id="KAI3916276.1"/>
    </source>
</evidence>
<comment type="caution">
    <text evidence="1">The sequence shown here is derived from an EMBL/GenBank/DDBJ whole genome shotgun (WGS) entry which is preliminary data.</text>
</comment>
<accession>A0AAD4XIT6</accession>
<dbReference type="SUPFAM" id="SSF141562">
    <property type="entry name" value="At5g01610-like"/>
    <property type="match status" value="1"/>
</dbReference>
<evidence type="ECO:0000313" key="2">
    <source>
        <dbReference type="Proteomes" id="UP001202328"/>
    </source>
</evidence>
<keyword evidence="2" id="KW-1185">Reference proteome</keyword>
<gene>
    <name evidence="1" type="ORF">MKW98_004717</name>
</gene>
<protein>
    <recommendedName>
        <fullName evidence="3">Plant/F25P12-18 protein</fullName>
    </recommendedName>
</protein>
<proteinExistence type="predicted"/>
<dbReference type="Proteomes" id="UP001202328">
    <property type="component" value="Unassembled WGS sequence"/>
</dbReference>
<name>A0AAD4XIT6_9MAGN</name>
<dbReference type="PANTHER" id="PTHR31676">
    <property type="entry name" value="T31J12.3 PROTEIN-RELATED"/>
    <property type="match status" value="1"/>
</dbReference>
<dbReference type="Gene3D" id="2.30.240.10">
    <property type="entry name" value="At5g01610-like"/>
    <property type="match status" value="1"/>
</dbReference>
<dbReference type="AlphaFoldDB" id="A0AAD4XIT6"/>
<dbReference type="Pfam" id="PF04398">
    <property type="entry name" value="DUF538"/>
    <property type="match status" value="1"/>
</dbReference>
<dbReference type="InterPro" id="IPR007493">
    <property type="entry name" value="DUF538"/>
</dbReference>
<dbReference type="EMBL" id="JAJJMB010009125">
    <property type="protein sequence ID" value="KAI3916276.1"/>
    <property type="molecule type" value="Genomic_DNA"/>
</dbReference>
<evidence type="ECO:0008006" key="3">
    <source>
        <dbReference type="Google" id="ProtNLM"/>
    </source>
</evidence>
<sequence length="157" mass="17655">MSQIIEEVRSKAVVYTGDEIGQEKCKFVLTEVGLPNGLLPLRDIIECGHVEETGFVWLKQKKKIEHRFEKVGSLVSYASEVTAYVEKGRIRKLTGVKARELLLWVTLTEIYVDDPPTGKITFKSSLGLSKQQPTSAFQIEDVKEDAKGVKEMKEVKA</sequence>
<organism evidence="1 2">
    <name type="scientific">Papaver atlanticum</name>
    <dbReference type="NCBI Taxonomy" id="357466"/>
    <lineage>
        <taxon>Eukaryota</taxon>
        <taxon>Viridiplantae</taxon>
        <taxon>Streptophyta</taxon>
        <taxon>Embryophyta</taxon>
        <taxon>Tracheophyta</taxon>
        <taxon>Spermatophyta</taxon>
        <taxon>Magnoliopsida</taxon>
        <taxon>Ranunculales</taxon>
        <taxon>Papaveraceae</taxon>
        <taxon>Papaveroideae</taxon>
        <taxon>Papaver</taxon>
    </lineage>
</organism>